<evidence type="ECO:0000256" key="7">
    <source>
        <dbReference type="ARBA" id="ARBA00022763"/>
    </source>
</evidence>
<dbReference type="GO" id="GO:0006289">
    <property type="term" value="P:nucleotide-excision repair"/>
    <property type="evidence" value="ECO:0007669"/>
    <property type="project" value="TreeGrafter"/>
</dbReference>
<dbReference type="Gene3D" id="3.40.50.300">
    <property type="entry name" value="P-loop containing nucleotide triphosphate hydrolases"/>
    <property type="match status" value="2"/>
</dbReference>
<evidence type="ECO:0000256" key="5">
    <source>
        <dbReference type="ARBA" id="ARBA00022723"/>
    </source>
</evidence>
<dbReference type="OMA" id="RVMRISC"/>
<feature type="compositionally biased region" description="Polar residues" evidence="17">
    <location>
        <begin position="914"/>
        <end position="926"/>
    </location>
</feature>
<reference evidence="19 20" key="1">
    <citation type="journal article" date="2017" name="Mol. Plant">
        <title>The Genome of Medicinal Plant Macleaya cordata Provides New Insights into Benzylisoquinoline Alkaloids Metabolism.</title>
        <authorList>
            <person name="Liu X."/>
            <person name="Liu Y."/>
            <person name="Huang P."/>
            <person name="Ma Y."/>
            <person name="Qing Z."/>
            <person name="Tang Q."/>
            <person name="Cao H."/>
            <person name="Cheng P."/>
            <person name="Zheng Y."/>
            <person name="Yuan Z."/>
            <person name="Zhou Y."/>
            <person name="Liu J."/>
            <person name="Tang Z."/>
            <person name="Zhuo Y."/>
            <person name="Zhang Y."/>
            <person name="Yu L."/>
            <person name="Huang J."/>
            <person name="Yang P."/>
            <person name="Peng Q."/>
            <person name="Zhang J."/>
            <person name="Jiang W."/>
            <person name="Zhang Z."/>
            <person name="Lin K."/>
            <person name="Ro D.K."/>
            <person name="Chen X."/>
            <person name="Xiong X."/>
            <person name="Shang Y."/>
            <person name="Huang S."/>
            <person name="Zeng J."/>
        </authorList>
    </citation>
    <scope>NUCLEOTIDE SEQUENCE [LARGE SCALE GENOMIC DNA]</scope>
    <source>
        <strain evidence="20">cv. BLH2017</strain>
        <tissue evidence="19">Root</tissue>
    </source>
</reference>
<dbReference type="GO" id="GO:0003678">
    <property type="term" value="F:DNA helicase activity"/>
    <property type="evidence" value="ECO:0007669"/>
    <property type="project" value="InterPro"/>
</dbReference>
<evidence type="ECO:0000256" key="16">
    <source>
        <dbReference type="ARBA" id="ARBA00082714"/>
    </source>
</evidence>
<feature type="region of interest" description="Disordered" evidence="17">
    <location>
        <begin position="994"/>
        <end position="1038"/>
    </location>
</feature>
<gene>
    <name evidence="19" type="ORF">BVC80_929g10</name>
</gene>
<evidence type="ECO:0000256" key="15">
    <source>
        <dbReference type="ARBA" id="ARBA00023242"/>
    </source>
</evidence>
<keyword evidence="13" id="KW-0234">DNA repair</keyword>
<dbReference type="InterPro" id="IPR045028">
    <property type="entry name" value="DinG/Rad3-like"/>
</dbReference>
<evidence type="ECO:0000256" key="2">
    <source>
        <dbReference type="ARBA" id="ARBA00004123"/>
    </source>
</evidence>
<dbReference type="InterPro" id="IPR027417">
    <property type="entry name" value="P-loop_NTPase"/>
</dbReference>
<evidence type="ECO:0000313" key="19">
    <source>
        <dbReference type="EMBL" id="OVA04243.1"/>
    </source>
</evidence>
<dbReference type="GO" id="GO:0005524">
    <property type="term" value="F:ATP binding"/>
    <property type="evidence" value="ECO:0007669"/>
    <property type="project" value="UniProtKB-KW"/>
</dbReference>
<comment type="caution">
    <text evidence="19">The sequence shown here is derived from an EMBL/GenBank/DDBJ whole genome shotgun (WGS) entry which is preliminary data.</text>
</comment>
<dbReference type="GO" id="GO:0005634">
    <property type="term" value="C:nucleus"/>
    <property type="evidence" value="ECO:0007669"/>
    <property type="project" value="UniProtKB-SubCell"/>
</dbReference>
<feature type="region of interest" description="Disordered" evidence="17">
    <location>
        <begin position="1270"/>
        <end position="1294"/>
    </location>
</feature>
<feature type="region of interest" description="Disordered" evidence="17">
    <location>
        <begin position="886"/>
        <end position="935"/>
    </location>
</feature>
<dbReference type="InterPro" id="IPR006554">
    <property type="entry name" value="Helicase-like_DEXD_c2"/>
</dbReference>
<evidence type="ECO:0000256" key="12">
    <source>
        <dbReference type="ARBA" id="ARBA00023014"/>
    </source>
</evidence>
<evidence type="ECO:0000256" key="1">
    <source>
        <dbReference type="ARBA" id="ARBA00001966"/>
    </source>
</evidence>
<feature type="compositionally biased region" description="Basic residues" evidence="17">
    <location>
        <begin position="1279"/>
        <end position="1294"/>
    </location>
</feature>
<dbReference type="Pfam" id="PF13307">
    <property type="entry name" value="Helicase_C_2"/>
    <property type="match status" value="1"/>
</dbReference>
<dbReference type="InParanoid" id="A0A200Q1A6"/>
<keyword evidence="5" id="KW-0479">Metal-binding</keyword>
<dbReference type="FunFam" id="3.40.50.300:FF:000731">
    <property type="entry name" value="Fanconi anemia group J protein homolog"/>
    <property type="match status" value="1"/>
</dbReference>
<dbReference type="InterPro" id="IPR014013">
    <property type="entry name" value="Helic_SF1/SF2_ATP-bd_DinG/Rad3"/>
</dbReference>
<dbReference type="OrthoDB" id="19182at2759"/>
<keyword evidence="15" id="KW-0539">Nucleus</keyword>
<evidence type="ECO:0000256" key="17">
    <source>
        <dbReference type="SAM" id="MobiDB-lite"/>
    </source>
</evidence>
<dbReference type="GO" id="GO:0046872">
    <property type="term" value="F:metal ion binding"/>
    <property type="evidence" value="ECO:0007669"/>
    <property type="project" value="UniProtKB-KW"/>
</dbReference>
<dbReference type="PANTHER" id="PTHR11472:SF47">
    <property type="entry name" value="FANCONI ANEMIA GROUP J PROTEIN"/>
    <property type="match status" value="1"/>
</dbReference>
<keyword evidence="9 19" id="KW-0347">Helicase</keyword>
<sequence length="1294" mass="143399">MESATPKPNPNSNNVYHIGGLPVEFPYKPYGSQLAFMGRVISTLDRGKKQGHCHALLESPTGTGKSLSLLCSALAWQQNYKSKNLFSNLSHTKQATEASSDPHVSGGGFIPEPEPSSNLESAPSAKNSKKKKTTPTIFYASRTHSQISQLIREYRKTSYRVPMAILASRKHYCTNKHICRKENIDEECKLLLKVDPDEGVRCSEYKNVHKVKGHPSLQKGGCHEAHDIEDLVKVGRLVKGCSYFAARSMAEEAQLVFCPYSYIINKAIRRAMEVDLTDSIVILDEAHNIEDIAREAGSVDVEEDVLYTLQTELGQLCFTDSVIYQPLYDTIQGIISWIGQRKSTLQKHEFQHYFSCWTGDKALRELQEVGISQQCFPILQECATKAIKAASDAESEAAHLSGKSVIALEGLFSSLDYFFSRNGLNALDYQLVLQRYVKRDAGKSGDWTHSLSLWCLNPAVVFREIADKAMSVILTSGTLSPMSSFSSELGIQFETCMEAPHVIDVESQVWLLAAVVSTGPGNYPLNASYKTADGYAFQDELGTCLEEICKIVPGGALVFFPSYKLMEKLQKRWGETGQWSRLNAQKSLFIEPRGNQDSFDFILKGYYNSISQGKKPAPCKIKRGKKRGLHHFYTHETCNEGAAFLAVCRGKVSEGIDFSDENARVVVSFALSSEHDIQVAQKKKYNDTYSSSKSLLSGNQWYCHQAFRALNQAAGRCIRHRFDYGAVIFMDERFREERNIAYVSKWLRKSIKQYDSFDKSLEGLRSFFQDVKERTGPKGINTSEISDIKEEDIPSTNQEVLSKGAVKRKNTNSCKLDSPKGKKVVSKKIVEHEKAGRISKSLTPVRNDDATLPKLSTLGILETTEFAPADETETVVSREYVDLECSPQKYSRSESKSVASSTDSPDRFAVKGNPGTSDNTSMSSPAVLSKEDNSNSTIVEATNELSDQLSVHSASDANSNGAISQGTCAMEITSDRIIDADIRNLKPEMESSLNLSVNSHTQKRRKPMSSSLANSQMDQFRTPDGKSQEGMRSMGVTREATRRIEFGIEIDCSECDKKLNVSEKLAVNNCSVSSLSSEAVMNKRLHICCSFCKNSLGLPENEYFVMCSLTSSSKVYLTSFLRSGSEHLSTNESESIPVVICDLASVDQRLCNRPTSNNAPKHGIWSEKDGCVFSTVFCPFCTVPDSFLGLQVMASDAPNIQLLNKIIFSFDQLEIKNLEAPKDEPGLPISWSGVGGHSVGSELCQVASGSDCGEVADLVIIDKFSYVKQEQDSGGWRTTKSKLKLPRRGLRSKT</sequence>
<protein>
    <recommendedName>
        <fullName evidence="16">DNA 5'-3' helicase FANCJ</fullName>
    </recommendedName>
</protein>
<evidence type="ECO:0000256" key="14">
    <source>
        <dbReference type="ARBA" id="ARBA00023235"/>
    </source>
</evidence>
<keyword evidence="8" id="KW-0378">Hydrolase</keyword>
<dbReference type="STRING" id="56857.A0A200Q1A6"/>
<proteinExistence type="inferred from homology"/>
<evidence type="ECO:0000313" key="20">
    <source>
        <dbReference type="Proteomes" id="UP000195402"/>
    </source>
</evidence>
<organism evidence="19 20">
    <name type="scientific">Macleaya cordata</name>
    <name type="common">Five-seeded plume-poppy</name>
    <name type="synonym">Bocconia cordata</name>
    <dbReference type="NCBI Taxonomy" id="56857"/>
    <lineage>
        <taxon>Eukaryota</taxon>
        <taxon>Viridiplantae</taxon>
        <taxon>Streptophyta</taxon>
        <taxon>Embryophyta</taxon>
        <taxon>Tracheophyta</taxon>
        <taxon>Spermatophyta</taxon>
        <taxon>Magnoliopsida</taxon>
        <taxon>Ranunculales</taxon>
        <taxon>Papaveraceae</taxon>
        <taxon>Papaveroideae</taxon>
        <taxon>Macleaya</taxon>
    </lineage>
</organism>
<evidence type="ECO:0000256" key="8">
    <source>
        <dbReference type="ARBA" id="ARBA00022801"/>
    </source>
</evidence>
<comment type="similarity">
    <text evidence="3">Belongs to the DEAD box helicase family. DEAH subfamily.</text>
</comment>
<keyword evidence="4" id="KW-0004">4Fe-4S</keyword>
<evidence type="ECO:0000256" key="13">
    <source>
        <dbReference type="ARBA" id="ARBA00023204"/>
    </source>
</evidence>
<keyword evidence="12" id="KW-0411">Iron-sulfur</keyword>
<accession>A0A200Q1A6</accession>
<evidence type="ECO:0000256" key="10">
    <source>
        <dbReference type="ARBA" id="ARBA00022840"/>
    </source>
</evidence>
<dbReference type="SMART" id="SM00488">
    <property type="entry name" value="DEXDc2"/>
    <property type="match status" value="1"/>
</dbReference>
<feature type="region of interest" description="Disordered" evidence="17">
    <location>
        <begin position="93"/>
        <end position="136"/>
    </location>
</feature>
<keyword evidence="6" id="KW-0547">Nucleotide-binding</keyword>
<dbReference type="SUPFAM" id="SSF52540">
    <property type="entry name" value="P-loop containing nucleoside triphosphate hydrolases"/>
    <property type="match status" value="1"/>
</dbReference>
<dbReference type="PANTHER" id="PTHR11472">
    <property type="entry name" value="DNA REPAIR DEAD HELICASE RAD3/XP-D SUBFAMILY MEMBER"/>
    <property type="match status" value="1"/>
</dbReference>
<evidence type="ECO:0000256" key="6">
    <source>
        <dbReference type="ARBA" id="ARBA00022741"/>
    </source>
</evidence>
<dbReference type="GO" id="GO:0051539">
    <property type="term" value="F:4 iron, 4 sulfur cluster binding"/>
    <property type="evidence" value="ECO:0007669"/>
    <property type="project" value="UniProtKB-KW"/>
</dbReference>
<evidence type="ECO:0000256" key="4">
    <source>
        <dbReference type="ARBA" id="ARBA00022485"/>
    </source>
</evidence>
<evidence type="ECO:0000256" key="3">
    <source>
        <dbReference type="ARBA" id="ARBA00008792"/>
    </source>
</evidence>
<dbReference type="EMBL" id="MVGT01003334">
    <property type="protein sequence ID" value="OVA04243.1"/>
    <property type="molecule type" value="Genomic_DNA"/>
</dbReference>
<dbReference type="Proteomes" id="UP000195402">
    <property type="component" value="Unassembled WGS sequence"/>
</dbReference>
<dbReference type="GO" id="GO:0003677">
    <property type="term" value="F:DNA binding"/>
    <property type="evidence" value="ECO:0007669"/>
    <property type="project" value="InterPro"/>
</dbReference>
<dbReference type="CDD" id="cd18788">
    <property type="entry name" value="SF2_C_XPD"/>
    <property type="match status" value="1"/>
</dbReference>
<dbReference type="Pfam" id="PF06733">
    <property type="entry name" value="DEAD_2"/>
    <property type="match status" value="1"/>
</dbReference>
<keyword evidence="14" id="KW-0413">Isomerase</keyword>
<dbReference type="InterPro" id="IPR006555">
    <property type="entry name" value="ATP-dep_Helicase_C"/>
</dbReference>
<comment type="subcellular location">
    <subcellularLocation>
        <location evidence="2">Nucleus</location>
    </subcellularLocation>
</comment>
<name>A0A200Q1A6_MACCD</name>
<feature type="domain" description="Helicase ATP-binding" evidence="18">
    <location>
        <begin position="19"/>
        <end position="342"/>
    </location>
</feature>
<dbReference type="PROSITE" id="PS51193">
    <property type="entry name" value="HELICASE_ATP_BIND_2"/>
    <property type="match status" value="1"/>
</dbReference>
<keyword evidence="7" id="KW-0227">DNA damage</keyword>
<dbReference type="SMART" id="SM00491">
    <property type="entry name" value="HELICc2"/>
    <property type="match status" value="1"/>
</dbReference>
<evidence type="ECO:0000256" key="9">
    <source>
        <dbReference type="ARBA" id="ARBA00022806"/>
    </source>
</evidence>
<keyword evidence="11" id="KW-0408">Iron</keyword>
<keyword evidence="10" id="KW-0067">ATP-binding</keyword>
<evidence type="ECO:0000256" key="11">
    <source>
        <dbReference type="ARBA" id="ARBA00023004"/>
    </source>
</evidence>
<evidence type="ECO:0000259" key="18">
    <source>
        <dbReference type="PROSITE" id="PS51193"/>
    </source>
</evidence>
<keyword evidence="20" id="KW-1185">Reference proteome</keyword>
<dbReference type="FunCoup" id="A0A200Q1A6">
    <property type="interactions" value="770"/>
</dbReference>
<comment type="cofactor">
    <cofactor evidence="1">
        <name>[4Fe-4S] cluster</name>
        <dbReference type="ChEBI" id="CHEBI:49883"/>
    </cofactor>
</comment>
<dbReference type="GO" id="GO:0016818">
    <property type="term" value="F:hydrolase activity, acting on acid anhydrides, in phosphorus-containing anhydrides"/>
    <property type="evidence" value="ECO:0007669"/>
    <property type="project" value="InterPro"/>
</dbReference>
<dbReference type="InterPro" id="IPR010614">
    <property type="entry name" value="RAD3-like_helicase_DEAD"/>
</dbReference>
<dbReference type="GO" id="GO:1990918">
    <property type="term" value="P:double-strand break repair involved in meiotic recombination"/>
    <property type="evidence" value="ECO:0007669"/>
    <property type="project" value="TreeGrafter"/>
</dbReference>
<feature type="compositionally biased region" description="Polar residues" evidence="17">
    <location>
        <begin position="1008"/>
        <end position="1019"/>
    </location>
</feature>